<keyword evidence="5" id="KW-0812">Transmembrane</keyword>
<dbReference type="EMBL" id="JABVXQ010000014">
    <property type="protein sequence ID" value="KAF6076923.1"/>
    <property type="molecule type" value="Genomic_DNA"/>
</dbReference>
<evidence type="ECO:0000256" key="5">
    <source>
        <dbReference type="SAM" id="Phobius"/>
    </source>
</evidence>
<dbReference type="Proteomes" id="UP000664940">
    <property type="component" value="Unassembled WGS sequence"/>
</dbReference>
<comment type="similarity">
    <text evidence="3">Belongs to the immunoglobulin superfamily. CEA family.</text>
</comment>
<keyword evidence="5" id="KW-0472">Membrane</keyword>
<dbReference type="Gene3D" id="2.60.40.10">
    <property type="entry name" value="Immunoglobulins"/>
    <property type="match status" value="1"/>
</dbReference>
<proteinExistence type="inferred from homology"/>
<reference evidence="7 8" key="1">
    <citation type="journal article" date="2020" name="Nature">
        <title>Six reference-quality genomes reveal evolution of bat adaptations.</title>
        <authorList>
            <person name="Jebb D."/>
            <person name="Huang Z."/>
            <person name="Pippel M."/>
            <person name="Hughes G.M."/>
            <person name="Lavrichenko K."/>
            <person name="Devanna P."/>
            <person name="Winkler S."/>
            <person name="Jermiin L.S."/>
            <person name="Skirmuntt E.C."/>
            <person name="Katzourakis A."/>
            <person name="Burkitt-Gray L."/>
            <person name="Ray D.A."/>
            <person name="Sullivan K.A.M."/>
            <person name="Roscito J.G."/>
            <person name="Kirilenko B.M."/>
            <person name="Davalos L.M."/>
            <person name="Corthals A.P."/>
            <person name="Power M.L."/>
            <person name="Jones G."/>
            <person name="Ransome R.D."/>
            <person name="Dechmann D.K.N."/>
            <person name="Locatelli A.G."/>
            <person name="Puechmaille S.J."/>
            <person name="Fedrigo O."/>
            <person name="Jarvis E.D."/>
            <person name="Hiller M."/>
            <person name="Vernes S.C."/>
            <person name="Myers E.W."/>
            <person name="Teeling E.C."/>
        </authorList>
    </citation>
    <scope>NUCLEOTIDE SEQUENCE [LARGE SCALE GENOMIC DNA]</scope>
    <source>
        <strain evidence="7">Bat1K_MPI-CBG_1</strain>
    </source>
</reference>
<evidence type="ECO:0000313" key="8">
    <source>
        <dbReference type="Proteomes" id="UP000664940"/>
    </source>
</evidence>
<evidence type="ECO:0000256" key="4">
    <source>
        <dbReference type="SAM" id="MobiDB-lite"/>
    </source>
</evidence>
<feature type="region of interest" description="Disordered" evidence="4">
    <location>
        <begin position="205"/>
        <end position="230"/>
    </location>
</feature>
<accession>A0A833YCE0</accession>
<gene>
    <name evidence="7" type="ORF">HJG60_002582</name>
</gene>
<dbReference type="InterPro" id="IPR013783">
    <property type="entry name" value="Ig-like_fold"/>
</dbReference>
<sequence>MEIPMGTRCRFSKDFLLSASVLALWTLQGSWAALYIQKIPEKPQKNQNLLLSVQGLPDTFQDIVWYHGEEADGGTRLFSYIPDLQRPQRDGNAMKQRDIVGFRNGSMLLRRAQPSDSGTYQVEVTINPAWTMRATTKVQVAEKLPVSTGNMTAIIIGSLIAGSLFISIIAYVLVTRGWRGRSHRVSAPECQGSLSVLFPAVSPVPSTASSSWMATTGKPELDPSRNSGDNNIYEVLPSPVLLVSPLSDAGSTNATTPPPPLPLPAPPPPLQPEPALENHQYQDLLNPDPAPYCQLVPTP</sequence>
<comment type="caution">
    <text evidence="7">The sequence shown here is derived from an EMBL/GenBank/DDBJ whole genome shotgun (WGS) entry which is preliminary data.</text>
</comment>
<feature type="transmembrane region" description="Helical" evidence="5">
    <location>
        <begin position="153"/>
        <end position="174"/>
    </location>
</feature>
<protein>
    <submittedName>
        <fullName evidence="7">CEA cell adhesion molecule 19</fullName>
    </submittedName>
</protein>
<dbReference type="AlphaFoldDB" id="A0A833YCE0"/>
<dbReference type="InterPro" id="IPR013106">
    <property type="entry name" value="Ig_V-set"/>
</dbReference>
<organism evidence="7 8">
    <name type="scientific">Phyllostomus discolor</name>
    <name type="common">pale spear-nosed bat</name>
    <dbReference type="NCBI Taxonomy" id="89673"/>
    <lineage>
        <taxon>Eukaryota</taxon>
        <taxon>Metazoa</taxon>
        <taxon>Chordata</taxon>
        <taxon>Craniata</taxon>
        <taxon>Vertebrata</taxon>
        <taxon>Euteleostomi</taxon>
        <taxon>Mammalia</taxon>
        <taxon>Eutheria</taxon>
        <taxon>Laurasiatheria</taxon>
        <taxon>Chiroptera</taxon>
        <taxon>Yangochiroptera</taxon>
        <taxon>Phyllostomidae</taxon>
        <taxon>Phyllostominae</taxon>
        <taxon>Phyllostomus</taxon>
    </lineage>
</organism>
<evidence type="ECO:0000256" key="1">
    <source>
        <dbReference type="ARBA" id="ARBA00022729"/>
    </source>
</evidence>
<evidence type="ECO:0000259" key="6">
    <source>
        <dbReference type="Pfam" id="PF07686"/>
    </source>
</evidence>
<keyword evidence="5" id="KW-1133">Transmembrane helix</keyword>
<feature type="compositionally biased region" description="Pro residues" evidence="4">
    <location>
        <begin position="256"/>
        <end position="272"/>
    </location>
</feature>
<feature type="domain" description="Immunoglobulin V-set" evidence="6">
    <location>
        <begin position="46"/>
        <end position="140"/>
    </location>
</feature>
<evidence type="ECO:0000256" key="2">
    <source>
        <dbReference type="ARBA" id="ARBA00023180"/>
    </source>
</evidence>
<dbReference type="PANTHER" id="PTHR44427:SF21">
    <property type="entry name" value="CEA CELL ADHESION MOLECULE 19"/>
    <property type="match status" value="1"/>
</dbReference>
<evidence type="ECO:0000313" key="7">
    <source>
        <dbReference type="EMBL" id="KAF6076923.1"/>
    </source>
</evidence>
<evidence type="ECO:0000256" key="3">
    <source>
        <dbReference type="ARBA" id="ARBA00038222"/>
    </source>
</evidence>
<keyword evidence="2" id="KW-0325">Glycoprotein</keyword>
<feature type="region of interest" description="Disordered" evidence="4">
    <location>
        <begin position="246"/>
        <end position="299"/>
    </location>
</feature>
<keyword evidence="1" id="KW-0732">Signal</keyword>
<dbReference type="PANTHER" id="PTHR44427">
    <property type="entry name" value="CARCINOEMBRYONIC ANTIGEN-RELATED CELL ADHESION MOLECULE 19"/>
    <property type="match status" value="1"/>
</dbReference>
<dbReference type="InterPro" id="IPR050831">
    <property type="entry name" value="CEA_cell_adhesion"/>
</dbReference>
<dbReference type="Pfam" id="PF07686">
    <property type="entry name" value="V-set"/>
    <property type="match status" value="1"/>
</dbReference>
<name>A0A833YCE0_9CHIR</name>
<dbReference type="InterPro" id="IPR036179">
    <property type="entry name" value="Ig-like_dom_sf"/>
</dbReference>
<dbReference type="SUPFAM" id="SSF48726">
    <property type="entry name" value="Immunoglobulin"/>
    <property type="match status" value="1"/>
</dbReference>